<evidence type="ECO:0000313" key="1">
    <source>
        <dbReference type="EMBL" id="KXU16625.1"/>
    </source>
</evidence>
<dbReference type="PATRIC" id="fig|1303.87.peg.205"/>
<sequence>MKIEIQIPAFTEKHKKAKESSPSLFLLAILNENHQQTRKLAAGCSKHCFEVAERADMV</sequence>
<evidence type="ECO:0000313" key="2">
    <source>
        <dbReference type="Proteomes" id="UP000072989"/>
    </source>
</evidence>
<protein>
    <submittedName>
        <fullName evidence="1">Uncharacterized protein</fullName>
    </submittedName>
</protein>
<name>A0A139RPK6_STROR</name>
<dbReference type="RefSeq" id="WP_164966739.1">
    <property type="nucleotide sequence ID" value="NZ_KQ970793.1"/>
</dbReference>
<proteinExistence type="predicted"/>
<dbReference type="EMBL" id="LQZE01000034">
    <property type="protein sequence ID" value="KXU16625.1"/>
    <property type="molecule type" value="Genomic_DNA"/>
</dbReference>
<gene>
    <name evidence="1" type="ORF">SORDD17_00162</name>
</gene>
<organism evidence="1 2">
    <name type="scientific">Streptococcus oralis</name>
    <dbReference type="NCBI Taxonomy" id="1303"/>
    <lineage>
        <taxon>Bacteria</taxon>
        <taxon>Bacillati</taxon>
        <taxon>Bacillota</taxon>
        <taxon>Bacilli</taxon>
        <taxon>Lactobacillales</taxon>
        <taxon>Streptococcaceae</taxon>
        <taxon>Streptococcus</taxon>
    </lineage>
</organism>
<comment type="caution">
    <text evidence="1">The sequence shown here is derived from an EMBL/GenBank/DDBJ whole genome shotgun (WGS) entry which is preliminary data.</text>
</comment>
<accession>A0A139RPK6</accession>
<reference evidence="1 2" key="1">
    <citation type="submission" date="2016-01" db="EMBL/GenBank/DDBJ databases">
        <title>Highly variable Streptococcus oralis are common among viridans streptococci isolated from primates.</title>
        <authorList>
            <person name="Denapaite D."/>
            <person name="Rieger M."/>
            <person name="Koendgen S."/>
            <person name="Brueckner R."/>
            <person name="Ochigava I."/>
            <person name="Kappeler P."/>
            <person name="Maetz-Rensing K."/>
            <person name="Leendertz F."/>
            <person name="Hakenbeck R."/>
        </authorList>
    </citation>
    <scope>NUCLEOTIDE SEQUENCE [LARGE SCALE GENOMIC DNA]</scope>
    <source>
        <strain evidence="1 2">DD17</strain>
    </source>
</reference>
<dbReference type="Proteomes" id="UP000072989">
    <property type="component" value="Unassembled WGS sequence"/>
</dbReference>
<dbReference type="AlphaFoldDB" id="A0A139RPK6"/>